<dbReference type="RefSeq" id="WP_036844353.1">
    <property type="nucleotide sequence ID" value="NZ_JQJD01000043.1"/>
</dbReference>
<dbReference type="eggNOG" id="ENOG5033ZUN">
    <property type="taxonomic scope" value="Bacteria"/>
</dbReference>
<evidence type="ECO:0008006" key="3">
    <source>
        <dbReference type="Google" id="ProtNLM"/>
    </source>
</evidence>
<dbReference type="Proteomes" id="UP000030125">
    <property type="component" value="Unassembled WGS sequence"/>
</dbReference>
<dbReference type="EMBL" id="JQJD01000043">
    <property type="protein sequence ID" value="KGN80238.1"/>
    <property type="molecule type" value="Genomic_DNA"/>
</dbReference>
<evidence type="ECO:0000313" key="1">
    <source>
        <dbReference type="EMBL" id="KGN80238.1"/>
    </source>
</evidence>
<keyword evidence="2" id="KW-1185">Reference proteome</keyword>
<sequence>MIKKLLYLLTVSLSVISCKQNDIPLYSGAPRLEFPSKTSCVFDDTDYVKKVESKTFEAEIRLIGAPLSGAKTFVMNCIANPLYGEGILPEIAFANPYTFPLGESIAKVSFTAKRPMSVRAVRAGRLVFDMESPNHEFESGRKEHIASDIDVSTRINQNGIRWTWDRDLWGLYSTGKYLFMMDKLGKTYDEIPQTKEEVIKVGKLYKEYRKTNPPIMDDEKDSSEIYFPTH</sequence>
<proteinExistence type="predicted"/>
<dbReference type="PROSITE" id="PS51257">
    <property type="entry name" value="PROKAR_LIPOPROTEIN"/>
    <property type="match status" value="1"/>
</dbReference>
<comment type="caution">
    <text evidence="1">The sequence shown here is derived from an EMBL/GenBank/DDBJ whole genome shotgun (WGS) entry which is preliminary data.</text>
</comment>
<gene>
    <name evidence="1" type="ORF">HQ35_05985</name>
</gene>
<organism evidence="1 2">
    <name type="scientific">Porphyromonas cangingivalis</name>
    <dbReference type="NCBI Taxonomy" id="36874"/>
    <lineage>
        <taxon>Bacteria</taxon>
        <taxon>Pseudomonadati</taxon>
        <taxon>Bacteroidota</taxon>
        <taxon>Bacteroidia</taxon>
        <taxon>Bacteroidales</taxon>
        <taxon>Porphyromonadaceae</taxon>
        <taxon>Porphyromonas</taxon>
    </lineage>
</organism>
<reference evidence="1 2" key="1">
    <citation type="submission" date="2014-08" db="EMBL/GenBank/DDBJ databases">
        <title>Porphyromonas cangingivalis strain:COT-109_OH1386 Genome sequencing.</title>
        <authorList>
            <person name="Wallis C."/>
            <person name="Deusch O."/>
            <person name="O'Flynn C."/>
            <person name="Davis I."/>
            <person name="Jospin G."/>
            <person name="Darling A.E."/>
            <person name="Coil D.A."/>
            <person name="Alexiev A."/>
            <person name="Horsfall A."/>
            <person name="Kirkwood N."/>
            <person name="Harris S."/>
            <person name="Eisen J.A."/>
        </authorList>
    </citation>
    <scope>NUCLEOTIDE SEQUENCE [LARGE SCALE GENOMIC DNA]</scope>
    <source>
        <strain evidence="2">COT-109 OH1386</strain>
    </source>
</reference>
<accession>A0A099WZ65</accession>
<dbReference type="OrthoDB" id="1080788at2"/>
<dbReference type="STRING" id="36874.HQ34_00700"/>
<protein>
    <recommendedName>
        <fullName evidence="3">DUF4843 domain-containing protein</fullName>
    </recommendedName>
</protein>
<name>A0A099WZ65_PORCN</name>
<evidence type="ECO:0000313" key="2">
    <source>
        <dbReference type="Proteomes" id="UP000030125"/>
    </source>
</evidence>
<dbReference type="AlphaFoldDB" id="A0A099WZ65"/>